<keyword evidence="1" id="KW-0175">Coiled coil</keyword>
<keyword evidence="4" id="KW-0378">Hydrolase</keyword>
<feature type="domain" description="DDH" evidence="2">
    <location>
        <begin position="4"/>
        <end position="126"/>
    </location>
</feature>
<dbReference type="PANTHER" id="PTHR30255:SF2">
    <property type="entry name" value="SINGLE-STRANDED-DNA-SPECIFIC EXONUCLEASE RECJ"/>
    <property type="match status" value="1"/>
</dbReference>
<gene>
    <name evidence="4" type="ORF">LEA_18395</name>
</gene>
<dbReference type="Pfam" id="PF01368">
    <property type="entry name" value="DHH"/>
    <property type="match status" value="1"/>
</dbReference>
<proteinExistence type="predicted"/>
<sequence length="355" mass="39920">RGLETDVYIPNRLHEGYGLNENAIREIADTKHTLIITVDCGITGNKEIELAKSFGIDTVVTDHHEPTETLPDAVAVVDCKRKDNKYPFNGLAGVGVAFKLTQAISMRLGVKEEEYLKYLDLVCVGTISDIVPLIDENRTISKLGLKLVRQTRNIGLKVLLDSIGYKKIDSMAISFGVAPRINACGRMGHEKEALELFLTDSKEEAERITHNLNEYNQERQEIEKRIFNEAQKMMEDPEQQKLPCIVLGGENWHHGVIGIVSSKITDMYFKPSVLLCYEDDLARGSGRSIPGFDLHEALEKCSTYIKQFGGHSMAIGITIEKDNFEKFKKEFEEYAEKSNISSIVPVIKIDEKVQL</sequence>
<feature type="domain" description="DHHA1" evidence="3">
    <location>
        <begin position="244"/>
        <end position="336"/>
    </location>
</feature>
<dbReference type="InterPro" id="IPR051673">
    <property type="entry name" value="SSDNA_exonuclease_RecJ"/>
</dbReference>
<dbReference type="GO" id="GO:0004527">
    <property type="term" value="F:exonuclease activity"/>
    <property type="evidence" value="ECO:0007669"/>
    <property type="project" value="UniProtKB-KW"/>
</dbReference>
<dbReference type="EMBL" id="AJWY01012620">
    <property type="protein sequence ID" value="EKC49436.1"/>
    <property type="molecule type" value="Genomic_DNA"/>
</dbReference>
<name>K1SQA1_9ZZZZ</name>
<dbReference type="InterPro" id="IPR038763">
    <property type="entry name" value="DHH_sf"/>
</dbReference>
<dbReference type="GO" id="GO:0003676">
    <property type="term" value="F:nucleic acid binding"/>
    <property type="evidence" value="ECO:0007669"/>
    <property type="project" value="InterPro"/>
</dbReference>
<dbReference type="PANTHER" id="PTHR30255">
    <property type="entry name" value="SINGLE-STRANDED-DNA-SPECIFIC EXONUCLEASE RECJ"/>
    <property type="match status" value="1"/>
</dbReference>
<evidence type="ECO:0000259" key="3">
    <source>
        <dbReference type="Pfam" id="PF02272"/>
    </source>
</evidence>
<evidence type="ECO:0000256" key="1">
    <source>
        <dbReference type="SAM" id="Coils"/>
    </source>
</evidence>
<accession>K1SQA1</accession>
<dbReference type="InterPro" id="IPR001667">
    <property type="entry name" value="DDH_dom"/>
</dbReference>
<feature type="non-terminal residue" evidence="4">
    <location>
        <position position="1"/>
    </location>
</feature>
<evidence type="ECO:0000313" key="4">
    <source>
        <dbReference type="EMBL" id="EKC49436.1"/>
    </source>
</evidence>
<dbReference type="SUPFAM" id="SSF64182">
    <property type="entry name" value="DHH phosphoesterases"/>
    <property type="match status" value="1"/>
</dbReference>
<comment type="caution">
    <text evidence="4">The sequence shown here is derived from an EMBL/GenBank/DDBJ whole genome shotgun (WGS) entry which is preliminary data.</text>
</comment>
<protein>
    <submittedName>
        <fullName evidence="4">Single-stranded-DNA-specific exonuclease RecJ</fullName>
    </submittedName>
</protein>
<evidence type="ECO:0000259" key="2">
    <source>
        <dbReference type="Pfam" id="PF01368"/>
    </source>
</evidence>
<keyword evidence="4" id="KW-0540">Nuclease</keyword>
<dbReference type="InterPro" id="IPR003156">
    <property type="entry name" value="DHHA1_dom"/>
</dbReference>
<keyword evidence="4" id="KW-0269">Exonuclease</keyword>
<dbReference type="Pfam" id="PF02272">
    <property type="entry name" value="DHHA1"/>
    <property type="match status" value="1"/>
</dbReference>
<dbReference type="Gene3D" id="3.10.310.30">
    <property type="match status" value="1"/>
</dbReference>
<feature type="coiled-coil region" evidence="1">
    <location>
        <begin position="198"/>
        <end position="232"/>
    </location>
</feature>
<feature type="non-terminal residue" evidence="4">
    <location>
        <position position="355"/>
    </location>
</feature>
<dbReference type="AlphaFoldDB" id="K1SQA1"/>
<reference evidence="4" key="1">
    <citation type="journal article" date="2013" name="Environ. Microbiol.">
        <title>Microbiota from the distal guts of lean and obese adolescents exhibit partial functional redundancy besides clear differences in community structure.</title>
        <authorList>
            <person name="Ferrer M."/>
            <person name="Ruiz A."/>
            <person name="Lanza F."/>
            <person name="Haange S.B."/>
            <person name="Oberbach A."/>
            <person name="Till H."/>
            <person name="Bargiela R."/>
            <person name="Campoy C."/>
            <person name="Segura M.T."/>
            <person name="Richter M."/>
            <person name="von Bergen M."/>
            <person name="Seifert J."/>
            <person name="Suarez A."/>
        </authorList>
    </citation>
    <scope>NUCLEOTIDE SEQUENCE</scope>
</reference>
<organism evidence="4">
    <name type="scientific">human gut metagenome</name>
    <dbReference type="NCBI Taxonomy" id="408170"/>
    <lineage>
        <taxon>unclassified sequences</taxon>
        <taxon>metagenomes</taxon>
        <taxon>organismal metagenomes</taxon>
    </lineage>
</organism>
<dbReference type="Gene3D" id="3.90.1640.30">
    <property type="match status" value="1"/>
</dbReference>